<sequence>MCEISLPIVNFTKIINMRILTEVVDRLATEQPDGLWVKAGALDNGVLSWSDITWSQLASAVDYISHWMEDRLGPPAENETMGYMGISDIRYPIMILSAMKMGYKILLASPRNSQDAQVSLLKSTLCKTFLHTPEFAPQIQALAMHHSELNPVEIPSLNEILQPESASNPYYNFRRPREHDVALILHSSGSTGLPKPIFIRTGALAAVDTITSMSAPIGRRNMHDELFAPTLMVSMMPFFHIMGIVTLARSIYHHGPLALLPPRQPVTADLLISAIMQERPSVAAFAPSILEEMCNLPNGLEALSTLDYVFYGGAPLARSCGDQITRVTNLQVSIGSTEILNAPNYLTQEPDDWEYFEWSAEAGIVMEPATERSFEMVIKQKMDRRHQIVFHNFPELFEWRTKDLFEQHPTKLNLWRYVGRLDDLLVFSNGEKTNPVTFEKTIEGHPWVHGALVVGSGQFQAGLIIEPHADRKVADDEAFFDEIWSWVEKANAGCPAHAKVWHSMTMVATPEKPFKRSAKGSIMRKATYELYESEIAQLYKRQDEFSIHESDVIDGPTDLASIKSVLRTALRTCLASSRREYTDNDDIFVGGFDSLRVLQMSKILSRDFRVKVSSQAFCPPRLIYNNPTINQLSRAIQQRITHNDDNSIKVSPTLMSREEKMSAMIHKYTKLLPAAPVTGIPPPSGKYKAILTGSTGSLGTYLLYYMLQSPLFERIYCFNRSADAESRQRKSLRDRGLDMDDLAEKVDFLTTDLTEAQFGLSSSKYQELQENVNVFLHNSWPVNFNNSLESFESTAIIGVRQCIDFALSATHRPHIMFSSSIASVGNQHIIRDDGPIPEIFEDDVCLPLRQGYGESKHVASSILFRAARKSGLRATVLRLGQLSGPVDGTGAWNKAEWLPTLIETSKSLQKIPATLGGHDAVDWVPVDVAAHSVIELTLSRLEDDLTKNQLFDCFNIVNPQIVQWNDLVHTVSGFYHKQGCAMEVVEYNDWLNALKQIDPVSENIDKYPGIKLAEFYEDMGQLENRKVHLATDRSVLKSCSLANLQPLDGRLVERWLERWAF</sequence>
<dbReference type="PANTHER" id="PTHR43439:SF2">
    <property type="entry name" value="ENZYME, PUTATIVE (JCVI)-RELATED"/>
    <property type="match status" value="1"/>
</dbReference>
<dbReference type="EMBL" id="MDYM01000003">
    <property type="protein sequence ID" value="OQD68100.1"/>
    <property type="molecule type" value="Genomic_DNA"/>
</dbReference>
<dbReference type="InterPro" id="IPR042099">
    <property type="entry name" value="ANL_N_sf"/>
</dbReference>
<dbReference type="InterPro" id="IPR051414">
    <property type="entry name" value="Adenylate-forming_Reductase"/>
</dbReference>
<evidence type="ECO:0000256" key="1">
    <source>
        <dbReference type="ARBA" id="ARBA00022450"/>
    </source>
</evidence>
<dbReference type="Pfam" id="PF00501">
    <property type="entry name" value="AMP-binding"/>
    <property type="match status" value="1"/>
</dbReference>
<dbReference type="OrthoDB" id="429813at2759"/>
<dbReference type="InterPro" id="IPR009081">
    <property type="entry name" value="PP-bd_ACP"/>
</dbReference>
<dbReference type="InterPro" id="IPR000873">
    <property type="entry name" value="AMP-dep_synth/lig_dom"/>
</dbReference>
<dbReference type="SUPFAM" id="SSF56801">
    <property type="entry name" value="Acetyl-CoA synthetase-like"/>
    <property type="match status" value="1"/>
</dbReference>
<dbReference type="GO" id="GO:0044550">
    <property type="term" value="P:secondary metabolite biosynthetic process"/>
    <property type="evidence" value="ECO:0007669"/>
    <property type="project" value="UniProtKB-ARBA"/>
</dbReference>
<organism evidence="4 5">
    <name type="scientific">Penicillium polonicum</name>
    <dbReference type="NCBI Taxonomy" id="60169"/>
    <lineage>
        <taxon>Eukaryota</taxon>
        <taxon>Fungi</taxon>
        <taxon>Dikarya</taxon>
        <taxon>Ascomycota</taxon>
        <taxon>Pezizomycotina</taxon>
        <taxon>Eurotiomycetes</taxon>
        <taxon>Eurotiomycetidae</taxon>
        <taxon>Eurotiales</taxon>
        <taxon>Aspergillaceae</taxon>
        <taxon>Penicillium</taxon>
    </lineage>
</organism>
<evidence type="ECO:0000313" key="4">
    <source>
        <dbReference type="EMBL" id="OQD68100.1"/>
    </source>
</evidence>
<dbReference type="SUPFAM" id="SSF51735">
    <property type="entry name" value="NAD(P)-binding Rossmann-fold domains"/>
    <property type="match status" value="1"/>
</dbReference>
<dbReference type="Gene3D" id="1.10.1200.10">
    <property type="entry name" value="ACP-like"/>
    <property type="match status" value="1"/>
</dbReference>
<gene>
    <name evidence="4" type="ORF">PENPOL_c003G04728</name>
</gene>
<accession>A0A1V6NTX0</accession>
<dbReference type="InterPro" id="IPR013120">
    <property type="entry name" value="FAR_NAD-bd"/>
</dbReference>
<comment type="caution">
    <text evidence="4">The sequence shown here is derived from an EMBL/GenBank/DDBJ whole genome shotgun (WGS) entry which is preliminary data.</text>
</comment>
<dbReference type="PROSITE" id="PS50075">
    <property type="entry name" value="CARRIER"/>
    <property type="match status" value="1"/>
</dbReference>
<evidence type="ECO:0000259" key="3">
    <source>
        <dbReference type="PROSITE" id="PS50075"/>
    </source>
</evidence>
<dbReference type="PANTHER" id="PTHR43439">
    <property type="entry name" value="PHENYLACETATE-COENZYME A LIGASE"/>
    <property type="match status" value="1"/>
</dbReference>
<proteinExistence type="predicted"/>
<keyword evidence="5" id="KW-1185">Reference proteome</keyword>
<dbReference type="InterPro" id="IPR020845">
    <property type="entry name" value="AMP-binding_CS"/>
</dbReference>
<keyword evidence="2" id="KW-0597">Phosphoprotein</keyword>
<keyword evidence="1" id="KW-0596">Phosphopantetheine</keyword>
<dbReference type="Gene3D" id="3.40.50.720">
    <property type="entry name" value="NAD(P)-binding Rossmann-like Domain"/>
    <property type="match status" value="1"/>
</dbReference>
<dbReference type="PROSITE" id="PS00455">
    <property type="entry name" value="AMP_BINDING"/>
    <property type="match status" value="1"/>
</dbReference>
<dbReference type="InterPro" id="IPR036736">
    <property type="entry name" value="ACP-like_sf"/>
</dbReference>
<dbReference type="Gene3D" id="3.40.50.12780">
    <property type="entry name" value="N-terminal domain of ligase-like"/>
    <property type="match status" value="1"/>
</dbReference>
<dbReference type="Pfam" id="PF07993">
    <property type="entry name" value="NAD_binding_4"/>
    <property type="match status" value="1"/>
</dbReference>
<dbReference type="AlphaFoldDB" id="A0A1V6NTX0"/>
<name>A0A1V6NTX0_PENPO</name>
<protein>
    <recommendedName>
        <fullName evidence="3">Carrier domain-containing protein</fullName>
    </recommendedName>
</protein>
<dbReference type="Proteomes" id="UP000191408">
    <property type="component" value="Unassembled WGS sequence"/>
</dbReference>
<reference evidence="5" key="1">
    <citation type="journal article" date="2017" name="Nat. Microbiol.">
        <title>Global analysis of biosynthetic gene clusters reveals vast potential of secondary metabolite production in Penicillium species.</title>
        <authorList>
            <person name="Nielsen J.C."/>
            <person name="Grijseels S."/>
            <person name="Prigent S."/>
            <person name="Ji B."/>
            <person name="Dainat J."/>
            <person name="Nielsen K.F."/>
            <person name="Frisvad J.C."/>
            <person name="Workman M."/>
            <person name="Nielsen J."/>
        </authorList>
    </citation>
    <scope>NUCLEOTIDE SEQUENCE [LARGE SCALE GENOMIC DNA]</scope>
    <source>
        <strain evidence="5">IBT 4502</strain>
    </source>
</reference>
<dbReference type="STRING" id="60169.A0A1V6NTX0"/>
<dbReference type="SUPFAM" id="SSF47336">
    <property type="entry name" value="ACP-like"/>
    <property type="match status" value="1"/>
</dbReference>
<dbReference type="Pfam" id="PF23562">
    <property type="entry name" value="AMP-binding_C_3"/>
    <property type="match status" value="1"/>
</dbReference>
<feature type="domain" description="Carrier" evidence="3">
    <location>
        <begin position="557"/>
        <end position="640"/>
    </location>
</feature>
<dbReference type="InterPro" id="IPR036291">
    <property type="entry name" value="NAD(P)-bd_dom_sf"/>
</dbReference>
<evidence type="ECO:0000256" key="2">
    <source>
        <dbReference type="ARBA" id="ARBA00022553"/>
    </source>
</evidence>
<evidence type="ECO:0000313" key="5">
    <source>
        <dbReference type="Proteomes" id="UP000191408"/>
    </source>
</evidence>